<accession>A0AAV4NZN5</accession>
<keyword evidence="2" id="KW-1185">Reference proteome</keyword>
<gene>
    <name evidence="1" type="ORF">CDAR_559401</name>
</gene>
<dbReference type="EMBL" id="BPLQ01002227">
    <property type="protein sequence ID" value="GIX90208.1"/>
    <property type="molecule type" value="Genomic_DNA"/>
</dbReference>
<sequence>MSGKHAISSALSNSNSLVPQVIQSRKIVSLSGMGRVDLLLLCPRSGSARAVSARLPIICCNRYRTFIAVASDLRSRMATIGKQCLRRYHMAMGIVIILDNPGNRTVLQCGQHMSRNWLRNLFINHHGNDAMFRKNAFTRLVIYILPQLNEAIKSTGDLWYFWETPFLSKACGQKDAQC</sequence>
<reference evidence="1 2" key="1">
    <citation type="submission" date="2021-06" db="EMBL/GenBank/DDBJ databases">
        <title>Caerostris darwini draft genome.</title>
        <authorList>
            <person name="Kono N."/>
            <person name="Arakawa K."/>
        </authorList>
    </citation>
    <scope>NUCLEOTIDE SEQUENCE [LARGE SCALE GENOMIC DNA]</scope>
</reference>
<comment type="caution">
    <text evidence="1">The sequence shown here is derived from an EMBL/GenBank/DDBJ whole genome shotgun (WGS) entry which is preliminary data.</text>
</comment>
<dbReference type="Proteomes" id="UP001054837">
    <property type="component" value="Unassembled WGS sequence"/>
</dbReference>
<evidence type="ECO:0000313" key="2">
    <source>
        <dbReference type="Proteomes" id="UP001054837"/>
    </source>
</evidence>
<protein>
    <submittedName>
        <fullName evidence="1">Uncharacterized protein</fullName>
    </submittedName>
</protein>
<proteinExistence type="predicted"/>
<dbReference type="AlphaFoldDB" id="A0AAV4NZN5"/>
<organism evidence="1 2">
    <name type="scientific">Caerostris darwini</name>
    <dbReference type="NCBI Taxonomy" id="1538125"/>
    <lineage>
        <taxon>Eukaryota</taxon>
        <taxon>Metazoa</taxon>
        <taxon>Ecdysozoa</taxon>
        <taxon>Arthropoda</taxon>
        <taxon>Chelicerata</taxon>
        <taxon>Arachnida</taxon>
        <taxon>Araneae</taxon>
        <taxon>Araneomorphae</taxon>
        <taxon>Entelegynae</taxon>
        <taxon>Araneoidea</taxon>
        <taxon>Araneidae</taxon>
        <taxon>Caerostris</taxon>
    </lineage>
</organism>
<evidence type="ECO:0000313" key="1">
    <source>
        <dbReference type="EMBL" id="GIX90208.1"/>
    </source>
</evidence>
<name>A0AAV4NZN5_9ARAC</name>